<proteinExistence type="predicted"/>
<reference evidence="1 2" key="1">
    <citation type="journal article" date="2012" name="Genome Biol.">
        <title>Sequencing three crocodilian genomes to illuminate the evolution of archosaurs and amniotes.</title>
        <authorList>
            <person name="St John J.A."/>
            <person name="Braun E.L."/>
            <person name="Isberg S.R."/>
            <person name="Miles L.G."/>
            <person name="Chong A.Y."/>
            <person name="Gongora J."/>
            <person name="Dalzell P."/>
            <person name="Moran C."/>
            <person name="Bed'hom B."/>
            <person name="Abzhanov A."/>
            <person name="Burgess S.C."/>
            <person name="Cooksey A.M."/>
            <person name="Castoe T.A."/>
            <person name="Crawford N.G."/>
            <person name="Densmore L.D."/>
            <person name="Drew J.C."/>
            <person name="Edwards S.V."/>
            <person name="Faircloth B.C."/>
            <person name="Fujita M.K."/>
            <person name="Greenwold M.J."/>
            <person name="Hoffmann F.G."/>
            <person name="Howard J.M."/>
            <person name="Iguchi T."/>
            <person name="Janes D.E."/>
            <person name="Khan S.Y."/>
            <person name="Kohno S."/>
            <person name="de Koning A.J."/>
            <person name="Lance S.L."/>
            <person name="McCarthy F.M."/>
            <person name="McCormack J.E."/>
            <person name="Merchant M.E."/>
            <person name="Peterson D.G."/>
            <person name="Pollock D.D."/>
            <person name="Pourmand N."/>
            <person name="Raney B.J."/>
            <person name="Roessler K.A."/>
            <person name="Sanford J.R."/>
            <person name="Sawyer R.H."/>
            <person name="Schmidt C.J."/>
            <person name="Triplett E.W."/>
            <person name="Tuberville T.D."/>
            <person name="Venegas-Anaya M."/>
            <person name="Howard J.T."/>
            <person name="Jarvis E.D."/>
            <person name="Guillette L.J.Jr."/>
            <person name="Glenn T.C."/>
            <person name="Green R.E."/>
            <person name="Ray D.A."/>
        </authorList>
    </citation>
    <scope>NUCLEOTIDE SEQUENCE [LARGE SCALE GENOMIC DNA]</scope>
    <source>
        <strain evidence="1">KSC_2009_1</strain>
    </source>
</reference>
<protein>
    <submittedName>
        <fullName evidence="1">Uncharacterized protein</fullName>
    </submittedName>
</protein>
<dbReference type="AlphaFoldDB" id="A0A151MLM6"/>
<organism evidence="1 2">
    <name type="scientific">Alligator mississippiensis</name>
    <name type="common">American alligator</name>
    <dbReference type="NCBI Taxonomy" id="8496"/>
    <lineage>
        <taxon>Eukaryota</taxon>
        <taxon>Metazoa</taxon>
        <taxon>Chordata</taxon>
        <taxon>Craniata</taxon>
        <taxon>Vertebrata</taxon>
        <taxon>Euteleostomi</taxon>
        <taxon>Archelosauria</taxon>
        <taxon>Archosauria</taxon>
        <taxon>Crocodylia</taxon>
        <taxon>Alligatoridae</taxon>
        <taxon>Alligatorinae</taxon>
        <taxon>Alligator</taxon>
    </lineage>
</organism>
<comment type="caution">
    <text evidence="1">The sequence shown here is derived from an EMBL/GenBank/DDBJ whole genome shotgun (WGS) entry which is preliminary data.</text>
</comment>
<sequence>MCQDHMVCNAMIKFVKKDPGSASVLSRIMRRLLTLSDVPTWQPADETLLRRHRIYTIELNMDIAIRPLKNNL</sequence>
<dbReference type="Proteomes" id="UP000050525">
    <property type="component" value="Unassembled WGS sequence"/>
</dbReference>
<evidence type="ECO:0000313" key="1">
    <source>
        <dbReference type="EMBL" id="KYO25424.1"/>
    </source>
</evidence>
<accession>A0A151MLM6</accession>
<gene>
    <name evidence="1" type="ORF">Y1Q_0017012</name>
</gene>
<name>A0A151MLM6_ALLMI</name>
<dbReference type="EMBL" id="AKHW03005795">
    <property type="protein sequence ID" value="KYO25424.1"/>
    <property type="molecule type" value="Genomic_DNA"/>
</dbReference>
<keyword evidence="2" id="KW-1185">Reference proteome</keyword>
<evidence type="ECO:0000313" key="2">
    <source>
        <dbReference type="Proteomes" id="UP000050525"/>
    </source>
</evidence>